<evidence type="ECO:0000256" key="6">
    <source>
        <dbReference type="ARBA" id="ARBA00022683"/>
    </source>
</evidence>
<comment type="caution">
    <text evidence="9">The sequence shown here is derived from an EMBL/GenBank/DDBJ whole genome shotgun (WGS) entry which is preliminary data.</text>
</comment>
<dbReference type="CDD" id="cd00006">
    <property type="entry name" value="PTS_IIA_man"/>
    <property type="match status" value="1"/>
</dbReference>
<dbReference type="RefSeq" id="WP_071865714.1">
    <property type="nucleotide sequence ID" value="NZ_JBHLVQ010000030.1"/>
</dbReference>
<evidence type="ECO:0000256" key="1">
    <source>
        <dbReference type="ARBA" id="ARBA00004496"/>
    </source>
</evidence>
<name>A0A1L8R298_9ENTE</name>
<comment type="subcellular location">
    <subcellularLocation>
        <location evidence="1">Cytoplasm</location>
    </subcellularLocation>
</comment>
<evidence type="ECO:0000256" key="3">
    <source>
        <dbReference type="ARBA" id="ARBA00022490"/>
    </source>
</evidence>
<dbReference type="InterPro" id="IPR051471">
    <property type="entry name" value="Bacterial_PTS_sugar_comp"/>
</dbReference>
<dbReference type="OrthoDB" id="9799827at2"/>
<dbReference type="PANTHER" id="PTHR33799:SF1">
    <property type="entry name" value="PTS SYSTEM MANNOSE-SPECIFIC EIIAB COMPONENT-RELATED"/>
    <property type="match status" value="1"/>
</dbReference>
<evidence type="ECO:0000256" key="7">
    <source>
        <dbReference type="ARBA" id="ARBA00022777"/>
    </source>
</evidence>
<keyword evidence="3" id="KW-0963">Cytoplasm</keyword>
<evidence type="ECO:0000256" key="4">
    <source>
        <dbReference type="ARBA" id="ARBA00022597"/>
    </source>
</evidence>
<evidence type="ECO:0000256" key="5">
    <source>
        <dbReference type="ARBA" id="ARBA00022679"/>
    </source>
</evidence>
<organism evidence="9 10">
    <name type="scientific">Enterococcus canintestini</name>
    <dbReference type="NCBI Taxonomy" id="317010"/>
    <lineage>
        <taxon>Bacteria</taxon>
        <taxon>Bacillati</taxon>
        <taxon>Bacillota</taxon>
        <taxon>Bacilli</taxon>
        <taxon>Lactobacillales</taxon>
        <taxon>Enterococcaceae</taxon>
        <taxon>Enterococcus</taxon>
    </lineage>
</organism>
<dbReference type="PROSITE" id="PS51096">
    <property type="entry name" value="PTS_EIIA_TYPE_4"/>
    <property type="match status" value="1"/>
</dbReference>
<sequence>MNFLLISHGPMAEAAVISAEMIMGKQENVRTLSVTYDTTLESMEKAISEVYEYFGSHDLMIFCDILGGTPSNASLRFKARKPSVEVVTGFNLPVLIEAFMAKNLPAPELLEIVKIAYSKGQTILETPPAVETTETMDL</sequence>
<dbReference type="GO" id="GO:0005737">
    <property type="term" value="C:cytoplasm"/>
    <property type="evidence" value="ECO:0007669"/>
    <property type="project" value="UniProtKB-SubCell"/>
</dbReference>
<feature type="domain" description="PTS EIIA type-4" evidence="8">
    <location>
        <begin position="1"/>
        <end position="124"/>
    </location>
</feature>
<dbReference type="InterPro" id="IPR036662">
    <property type="entry name" value="PTS_EIIA_man-typ_sf"/>
</dbReference>
<dbReference type="Proteomes" id="UP000182835">
    <property type="component" value="Unassembled WGS sequence"/>
</dbReference>
<protein>
    <submittedName>
        <fullName evidence="9">PTS system, mannose/fructose/sorbose family, IIA component</fullName>
    </submittedName>
</protein>
<dbReference type="GO" id="GO:0009401">
    <property type="term" value="P:phosphoenolpyruvate-dependent sugar phosphotransferase system"/>
    <property type="evidence" value="ECO:0007669"/>
    <property type="project" value="UniProtKB-KW"/>
</dbReference>
<dbReference type="GO" id="GO:0016301">
    <property type="term" value="F:kinase activity"/>
    <property type="evidence" value="ECO:0007669"/>
    <property type="project" value="UniProtKB-KW"/>
</dbReference>
<dbReference type="InterPro" id="IPR033887">
    <property type="entry name" value="PTS_IIA_man"/>
</dbReference>
<dbReference type="GO" id="GO:0016020">
    <property type="term" value="C:membrane"/>
    <property type="evidence" value="ECO:0007669"/>
    <property type="project" value="InterPro"/>
</dbReference>
<dbReference type="AlphaFoldDB" id="A0A1L8R298"/>
<proteinExistence type="predicted"/>
<keyword evidence="4" id="KW-0762">Sugar transport</keyword>
<keyword evidence="6" id="KW-0598">Phosphotransferase system</keyword>
<dbReference type="InterPro" id="IPR004701">
    <property type="entry name" value="PTS_EIIA_man-typ"/>
</dbReference>
<dbReference type="Gene3D" id="3.40.50.510">
    <property type="entry name" value="Phosphotransferase system, mannose-type IIA component"/>
    <property type="match status" value="1"/>
</dbReference>
<keyword evidence="7" id="KW-0418">Kinase</keyword>
<keyword evidence="5" id="KW-0808">Transferase</keyword>
<evidence type="ECO:0000259" key="8">
    <source>
        <dbReference type="PROSITE" id="PS51096"/>
    </source>
</evidence>
<dbReference type="SUPFAM" id="SSF53062">
    <property type="entry name" value="PTS system fructose IIA component-like"/>
    <property type="match status" value="1"/>
</dbReference>
<dbReference type="PANTHER" id="PTHR33799">
    <property type="entry name" value="PTS PERMEASE-RELATED-RELATED"/>
    <property type="match status" value="1"/>
</dbReference>
<dbReference type="Pfam" id="PF03610">
    <property type="entry name" value="EIIA-man"/>
    <property type="match status" value="1"/>
</dbReference>
<reference evidence="9 10" key="1">
    <citation type="submission" date="2014-12" db="EMBL/GenBank/DDBJ databases">
        <title>Draft genome sequences of 29 type strains of Enterococci.</title>
        <authorList>
            <person name="Zhong Z."/>
            <person name="Sun Z."/>
            <person name="Liu W."/>
            <person name="Zhang W."/>
            <person name="Zhang H."/>
        </authorList>
    </citation>
    <scope>NUCLEOTIDE SEQUENCE [LARGE SCALE GENOMIC DNA]</scope>
    <source>
        <strain evidence="9 10">DSM 21207</strain>
    </source>
</reference>
<dbReference type="EMBL" id="JXKG01000031">
    <property type="protein sequence ID" value="OJG13862.1"/>
    <property type="molecule type" value="Genomic_DNA"/>
</dbReference>
<gene>
    <name evidence="9" type="ORF">RU96_GL001696</name>
</gene>
<dbReference type="STRING" id="317010.RU96_GL001696"/>
<evidence type="ECO:0000313" key="10">
    <source>
        <dbReference type="Proteomes" id="UP000182835"/>
    </source>
</evidence>
<keyword evidence="2" id="KW-0813">Transport</keyword>
<accession>A0A1L8R298</accession>
<evidence type="ECO:0000256" key="2">
    <source>
        <dbReference type="ARBA" id="ARBA00022448"/>
    </source>
</evidence>
<evidence type="ECO:0000313" key="9">
    <source>
        <dbReference type="EMBL" id="OJG13862.1"/>
    </source>
</evidence>